<name>A0A6N6N6B2_9BACT</name>
<dbReference type="InterPro" id="IPR036249">
    <property type="entry name" value="Thioredoxin-like_sf"/>
</dbReference>
<dbReference type="InterPro" id="IPR002109">
    <property type="entry name" value="Glutaredoxin"/>
</dbReference>
<evidence type="ECO:0000313" key="2">
    <source>
        <dbReference type="EMBL" id="KAB1442426.1"/>
    </source>
</evidence>
<keyword evidence="3" id="KW-1185">Reference proteome</keyword>
<evidence type="ECO:0000259" key="1">
    <source>
        <dbReference type="Pfam" id="PF00462"/>
    </source>
</evidence>
<dbReference type="EMBL" id="WAIE01000002">
    <property type="protein sequence ID" value="KAB1442426.1"/>
    <property type="molecule type" value="Genomic_DNA"/>
</dbReference>
<dbReference type="Gene3D" id="3.40.30.10">
    <property type="entry name" value="Glutaredoxin"/>
    <property type="match status" value="1"/>
</dbReference>
<organism evidence="2 3">
    <name type="scientific">Pseudodesulfovibrio senegalensis</name>
    <dbReference type="NCBI Taxonomy" id="1721087"/>
    <lineage>
        <taxon>Bacteria</taxon>
        <taxon>Pseudomonadati</taxon>
        <taxon>Thermodesulfobacteriota</taxon>
        <taxon>Desulfovibrionia</taxon>
        <taxon>Desulfovibrionales</taxon>
        <taxon>Desulfovibrionaceae</taxon>
    </lineage>
</organism>
<dbReference type="Pfam" id="PF00462">
    <property type="entry name" value="Glutaredoxin"/>
    <property type="match status" value="1"/>
</dbReference>
<feature type="domain" description="Glutaredoxin" evidence="1">
    <location>
        <begin position="5"/>
        <end position="59"/>
    </location>
</feature>
<accession>A0A6N6N6B2</accession>
<dbReference type="NCBIfam" id="NF041114">
    <property type="entry name" value="gluta_UXX_star_1"/>
    <property type="match status" value="1"/>
</dbReference>
<evidence type="ECO:0000313" key="3">
    <source>
        <dbReference type="Proteomes" id="UP000438699"/>
    </source>
</evidence>
<dbReference type="AlphaFoldDB" id="A0A6N6N6B2"/>
<dbReference type="OrthoDB" id="9813980at2"/>
<proteinExistence type="predicted"/>
<gene>
    <name evidence="2" type="ORF">F8A88_08260</name>
</gene>
<reference evidence="2 3" key="1">
    <citation type="journal article" date="2017" name="Int. J. Syst. Evol. Microbiol.">
        <title>Desulfovibrio senegalensis sp. nov., a mesophilic sulfate reducer isolated from marine sediment.</title>
        <authorList>
            <person name="Thioye A."/>
            <person name="Gam Z.B.A."/>
            <person name="Mbengue M."/>
            <person name="Cayol J.L."/>
            <person name="Joseph-Bartoli M."/>
            <person name="Toure-Kane C."/>
            <person name="Labat M."/>
        </authorList>
    </citation>
    <scope>NUCLEOTIDE SEQUENCE [LARGE SCALE GENOMIC DNA]</scope>
    <source>
        <strain evidence="2 3">DSM 101509</strain>
    </source>
</reference>
<comment type="caution">
    <text evidence="2">The sequence shown here is derived from an EMBL/GenBank/DDBJ whole genome shotgun (WGS) entry which is preliminary data.</text>
</comment>
<dbReference type="Proteomes" id="UP000438699">
    <property type="component" value="Unassembled WGS sequence"/>
</dbReference>
<dbReference type="RefSeq" id="WP_151150647.1">
    <property type="nucleotide sequence ID" value="NZ_WAIE01000002.1"/>
</dbReference>
<dbReference type="SUPFAM" id="SSF52833">
    <property type="entry name" value="Thioredoxin-like"/>
    <property type="match status" value="1"/>
</dbReference>
<protein>
    <submittedName>
        <fullName evidence="2">Glutaredoxin</fullName>
    </submittedName>
</protein>
<sequence length="68" mass="7601">MENSVIIYGRDNCPHTKRARDAYPDAIFHDVKADPSKLEEMLKLSEGVEKIPVLVINGKAEVGFKRGC</sequence>